<keyword evidence="1" id="KW-0812">Transmembrane</keyword>
<protein>
    <submittedName>
        <fullName evidence="3">VanZ family protein</fullName>
    </submittedName>
</protein>
<keyword evidence="1" id="KW-1133">Transmembrane helix</keyword>
<organism evidence="3 4">
    <name type="scientific">Nocardioides bruguierae</name>
    <dbReference type="NCBI Taxonomy" id="2945102"/>
    <lineage>
        <taxon>Bacteria</taxon>
        <taxon>Bacillati</taxon>
        <taxon>Actinomycetota</taxon>
        <taxon>Actinomycetes</taxon>
        <taxon>Propionibacteriales</taxon>
        <taxon>Nocardioidaceae</taxon>
        <taxon>Nocardioides</taxon>
    </lineage>
</organism>
<dbReference type="EMBL" id="JAMOIL010000009">
    <property type="protein sequence ID" value="MCM0620291.1"/>
    <property type="molecule type" value="Genomic_DNA"/>
</dbReference>
<dbReference type="RefSeq" id="WP_250051312.1">
    <property type="nucleotide sequence ID" value="NZ_JAMJPH010000001.1"/>
</dbReference>
<dbReference type="AlphaFoldDB" id="A0A9X2D6M8"/>
<dbReference type="Pfam" id="PF04892">
    <property type="entry name" value="VanZ"/>
    <property type="match status" value="1"/>
</dbReference>
<feature type="transmembrane region" description="Helical" evidence="1">
    <location>
        <begin position="38"/>
        <end position="59"/>
    </location>
</feature>
<sequence length="195" mass="20558">MFGNEFPVGGIPVMLVGIALTGLLCLGLQRGLRSRGRVLAWSVALLVWSLAVIGFVTLLPTSPDTGVVYAEDRLGTCSWDYGGPAPDGFWIFSGGQRLLNAAIFVPAGLLWAVATARWRAGRWLVPLGLVVLTGYSVLIEWLQLEVASLNRACDVTDVVDNAAGAALGLAAGVLVALVLRPWRERPGSAEGPAAH</sequence>
<proteinExistence type="predicted"/>
<evidence type="ECO:0000256" key="1">
    <source>
        <dbReference type="SAM" id="Phobius"/>
    </source>
</evidence>
<evidence type="ECO:0000313" key="3">
    <source>
        <dbReference type="EMBL" id="MCM0620291.1"/>
    </source>
</evidence>
<feature type="transmembrane region" description="Helical" evidence="1">
    <location>
        <begin position="123"/>
        <end position="142"/>
    </location>
</feature>
<accession>A0A9X2D6M8</accession>
<name>A0A9X2D6M8_9ACTN</name>
<dbReference type="InterPro" id="IPR006976">
    <property type="entry name" value="VanZ-like"/>
</dbReference>
<evidence type="ECO:0000313" key="4">
    <source>
        <dbReference type="Proteomes" id="UP001139485"/>
    </source>
</evidence>
<evidence type="ECO:0000259" key="2">
    <source>
        <dbReference type="Pfam" id="PF04892"/>
    </source>
</evidence>
<dbReference type="Proteomes" id="UP001139485">
    <property type="component" value="Unassembled WGS sequence"/>
</dbReference>
<feature type="domain" description="VanZ-like" evidence="2">
    <location>
        <begin position="95"/>
        <end position="171"/>
    </location>
</feature>
<gene>
    <name evidence="3" type="ORF">M8330_08275</name>
</gene>
<reference evidence="3" key="1">
    <citation type="submission" date="2022-05" db="EMBL/GenBank/DDBJ databases">
        <authorList>
            <person name="Tuo L."/>
        </authorList>
    </citation>
    <scope>NUCLEOTIDE SEQUENCE</scope>
    <source>
        <strain evidence="3">BSK12Z-4</strain>
    </source>
</reference>
<comment type="caution">
    <text evidence="3">The sequence shown here is derived from an EMBL/GenBank/DDBJ whole genome shotgun (WGS) entry which is preliminary data.</text>
</comment>
<keyword evidence="4" id="KW-1185">Reference proteome</keyword>
<keyword evidence="1" id="KW-0472">Membrane</keyword>
<feature type="transmembrane region" description="Helical" evidence="1">
    <location>
        <begin position="162"/>
        <end position="179"/>
    </location>
</feature>
<feature type="transmembrane region" description="Helical" evidence="1">
    <location>
        <begin position="6"/>
        <end position="26"/>
    </location>
</feature>
<feature type="transmembrane region" description="Helical" evidence="1">
    <location>
        <begin position="98"/>
        <end position="116"/>
    </location>
</feature>